<feature type="chain" id="PRO_5047034468" evidence="1">
    <location>
        <begin position="22"/>
        <end position="403"/>
    </location>
</feature>
<evidence type="ECO:0000313" key="3">
    <source>
        <dbReference type="EMBL" id="QRF51607.1"/>
    </source>
</evidence>
<evidence type="ECO:0000259" key="2">
    <source>
        <dbReference type="Pfam" id="PF00144"/>
    </source>
</evidence>
<keyword evidence="4" id="KW-1185">Reference proteome</keyword>
<dbReference type="Pfam" id="PF00144">
    <property type="entry name" value="Beta-lactamase"/>
    <property type="match status" value="1"/>
</dbReference>
<dbReference type="SUPFAM" id="SSF56601">
    <property type="entry name" value="beta-lactamase/transpeptidase-like"/>
    <property type="match status" value="1"/>
</dbReference>
<dbReference type="GO" id="GO:0016787">
    <property type="term" value="F:hydrolase activity"/>
    <property type="evidence" value="ECO:0007669"/>
    <property type="project" value="UniProtKB-KW"/>
</dbReference>
<dbReference type="InterPro" id="IPR050789">
    <property type="entry name" value="Diverse_Enzym_Activities"/>
</dbReference>
<name>A0ABX7EUD3_9HYPH</name>
<dbReference type="RefSeq" id="WP_203019464.1">
    <property type="nucleotide sequence ID" value="NZ_CP032405.1"/>
</dbReference>
<sequence length="403" mass="44741">MKSKLACSVGLALSISTTAIAAEPSRWETPTMINGRAAMLMPELNYLTFQHMDQLFATRPVAAGETKRELPREERDIGNSFVFEGKEQGLDAFLEETATNALLVIKDGKIVKEIYRNTSGEQTRFMSFSMAKSMLATMIGIAISEGKIKSVDDKVVDYLPDWKGTAYADVTILNLLRMRSGIDWKEIYEFGSETQLTKVHDNSLVGYKYRWCDYARNESKPLNEQGSTFNYSTLDTSVLGCVLEAATGMKGADYMSEKIWKPAGMEAPAFYVLDGSEAVGREFYGAGFNATLRDYGRFGLMMLENGKVGETQVVPQDWVEASTVAPADSAVVDPEVGYGYGYQWWTISGSDAYSAVGLYNQYTYVDRSTNVVIVKLAAPASPLGYERENLDFFKRITETLAKN</sequence>
<dbReference type="InterPro" id="IPR012338">
    <property type="entry name" value="Beta-lactam/transpept-like"/>
</dbReference>
<evidence type="ECO:0000313" key="4">
    <source>
        <dbReference type="Proteomes" id="UP000596351"/>
    </source>
</evidence>
<dbReference type="InterPro" id="IPR001466">
    <property type="entry name" value="Beta-lactam-related"/>
</dbReference>
<accession>A0ABX7EUD3</accession>
<dbReference type="EMBL" id="CP032405">
    <property type="protein sequence ID" value="QRF51607.1"/>
    <property type="molecule type" value="Genomic_DNA"/>
</dbReference>
<feature type="signal peptide" evidence="1">
    <location>
        <begin position="1"/>
        <end position="21"/>
    </location>
</feature>
<reference evidence="3 4" key="1">
    <citation type="submission" date="2018-09" db="EMBL/GenBank/DDBJ databases">
        <title>Rhizobium sp. MAE2-X.</title>
        <authorList>
            <person name="Lee Y."/>
            <person name="Jeon C.O."/>
        </authorList>
    </citation>
    <scope>NUCLEOTIDE SEQUENCE [LARGE SCALE GENOMIC DNA]</scope>
    <source>
        <strain evidence="3 4">MAE2-X</strain>
    </source>
</reference>
<proteinExistence type="predicted"/>
<dbReference type="Proteomes" id="UP000596351">
    <property type="component" value="Chromosome"/>
</dbReference>
<organism evidence="3 4">
    <name type="scientific">Rhizobium rosettiformans</name>
    <dbReference type="NCBI Taxonomy" id="1368430"/>
    <lineage>
        <taxon>Bacteria</taxon>
        <taxon>Pseudomonadati</taxon>
        <taxon>Pseudomonadota</taxon>
        <taxon>Alphaproteobacteria</taxon>
        <taxon>Hyphomicrobiales</taxon>
        <taxon>Rhizobiaceae</taxon>
        <taxon>Rhizobium/Agrobacterium group</taxon>
        <taxon>Rhizobium</taxon>
    </lineage>
</organism>
<protein>
    <submittedName>
        <fullName evidence="3">Class C beta-lactamase-related serine hydrolase</fullName>
    </submittedName>
</protein>
<dbReference type="PANTHER" id="PTHR43283:SF14">
    <property type="entry name" value="BLL8153 PROTEIN"/>
    <property type="match status" value="1"/>
</dbReference>
<dbReference type="PANTHER" id="PTHR43283">
    <property type="entry name" value="BETA-LACTAMASE-RELATED"/>
    <property type="match status" value="1"/>
</dbReference>
<gene>
    <name evidence="3" type="ORF">D4A92_09255</name>
</gene>
<dbReference type="Gene3D" id="3.40.710.10">
    <property type="entry name" value="DD-peptidase/beta-lactamase superfamily"/>
    <property type="match status" value="1"/>
</dbReference>
<feature type="domain" description="Beta-lactamase-related" evidence="2">
    <location>
        <begin position="101"/>
        <end position="382"/>
    </location>
</feature>
<evidence type="ECO:0000256" key="1">
    <source>
        <dbReference type="SAM" id="SignalP"/>
    </source>
</evidence>
<keyword evidence="1" id="KW-0732">Signal</keyword>
<keyword evidence="3" id="KW-0378">Hydrolase</keyword>